<evidence type="ECO:0000256" key="1">
    <source>
        <dbReference type="ARBA" id="ARBA00009075"/>
    </source>
</evidence>
<gene>
    <name evidence="5" type="ORF">A6D6_02165</name>
</gene>
<dbReference type="Proteomes" id="UP000771797">
    <property type="component" value="Unassembled WGS sequence"/>
</dbReference>
<dbReference type="InterPro" id="IPR023614">
    <property type="entry name" value="Porin_dom_sf"/>
</dbReference>
<dbReference type="Gene3D" id="2.40.160.10">
    <property type="entry name" value="Porin"/>
    <property type="match status" value="1"/>
</dbReference>
<evidence type="ECO:0000256" key="2">
    <source>
        <dbReference type="ARBA" id="ARBA00022448"/>
    </source>
</evidence>
<keyword evidence="2" id="KW-0813">Transport</keyword>
<dbReference type="PANTHER" id="PTHR34596">
    <property type="entry name" value="CHITOPORIN"/>
    <property type="match status" value="1"/>
</dbReference>
<dbReference type="InterPro" id="IPR005318">
    <property type="entry name" value="OM_porin_bac"/>
</dbReference>
<protein>
    <recommendedName>
        <fullName evidence="7">Outer membrane porin, OprD family</fullName>
    </recommendedName>
</protein>
<evidence type="ECO:0000313" key="6">
    <source>
        <dbReference type="Proteomes" id="UP000771797"/>
    </source>
</evidence>
<sequence>MAAAMLIAALPGLALAQAESLQEAFSEGEVSGNLRAYHNIRDAHGSDANHTFALGGSLHAETAPWSGVSAGATFYTSNGLGLQYEERSRRNANLPDDVDVLGEAWMQYEGAGNRLRAGRLKVDTPFSNPSDAFLIPITYEALSVANTAIDGLELSGHYLRRIKNRPDDAFERIGQFALDRYGVVDDSDKGAWIAGARYQPAERQWQAWAMALPDLFTLYYVRMDTPLADWRGLAFDLGVQGLYGDDAGDALADRINARGGGLQLSLSRNATTLALAWNRFWEDADAYGRGALPMPFSYSTGPLFTNSMTQTLENSAAGQAYKISLKQSFSPRWSGQVSYARYQRLGAVDTDEADLDISYAFGGGLEGLSLRLRVGVIGSDQADARFVEVRPQLQYVF</sequence>
<organism evidence="5 6">
    <name type="scientific">Alcanivorax xiamenensis</name>
    <dbReference type="NCBI Taxonomy" id="1177156"/>
    <lineage>
        <taxon>Bacteria</taxon>
        <taxon>Pseudomonadati</taxon>
        <taxon>Pseudomonadota</taxon>
        <taxon>Gammaproteobacteria</taxon>
        <taxon>Oceanospirillales</taxon>
        <taxon>Alcanivoracaceae</taxon>
        <taxon>Alcanivorax</taxon>
    </lineage>
</organism>
<dbReference type="EMBL" id="AQPF01000014">
    <property type="protein sequence ID" value="KAF0805717.1"/>
    <property type="molecule type" value="Genomic_DNA"/>
</dbReference>
<proteinExistence type="inferred from homology"/>
<comment type="caution">
    <text evidence="5">The sequence shown here is derived from an EMBL/GenBank/DDBJ whole genome shotgun (WGS) entry which is preliminary data.</text>
</comment>
<evidence type="ECO:0000313" key="5">
    <source>
        <dbReference type="EMBL" id="KAF0805717.1"/>
    </source>
</evidence>
<name>A0ABQ6Y8A3_9GAMM</name>
<accession>A0ABQ6Y8A3</accession>
<keyword evidence="3 4" id="KW-0732">Signal</keyword>
<comment type="similarity">
    <text evidence="1">Belongs to the outer membrane porin (Opr) (TC 1.B.25) family.</text>
</comment>
<evidence type="ECO:0000256" key="3">
    <source>
        <dbReference type="ARBA" id="ARBA00022729"/>
    </source>
</evidence>
<dbReference type="PANTHER" id="PTHR34596:SF2">
    <property type="entry name" value="CHITOPORIN"/>
    <property type="match status" value="1"/>
</dbReference>
<feature type="signal peptide" evidence="4">
    <location>
        <begin position="1"/>
        <end position="16"/>
    </location>
</feature>
<reference evidence="5 6" key="1">
    <citation type="submission" date="2012-09" db="EMBL/GenBank/DDBJ databases">
        <title>Genome Sequence of alkane-degrading Bacterium Alcanivorax sp. 6-D-6.</title>
        <authorList>
            <person name="Lai Q."/>
            <person name="Shao Z."/>
        </authorList>
    </citation>
    <scope>NUCLEOTIDE SEQUENCE [LARGE SCALE GENOMIC DNA]</scope>
    <source>
        <strain evidence="5 6">6-D-6</strain>
    </source>
</reference>
<evidence type="ECO:0008006" key="7">
    <source>
        <dbReference type="Google" id="ProtNLM"/>
    </source>
</evidence>
<dbReference type="Pfam" id="PF03573">
    <property type="entry name" value="OprD"/>
    <property type="match status" value="1"/>
</dbReference>
<feature type="chain" id="PRO_5047323632" description="Outer membrane porin, OprD family" evidence="4">
    <location>
        <begin position="17"/>
        <end position="397"/>
    </location>
</feature>
<evidence type="ECO:0000256" key="4">
    <source>
        <dbReference type="SAM" id="SignalP"/>
    </source>
</evidence>
<keyword evidence="6" id="KW-1185">Reference proteome</keyword>